<keyword evidence="1" id="KW-0413">Isomerase</keyword>
<gene>
    <name evidence="1" type="ORF">H8S22_11745</name>
</gene>
<comment type="caution">
    <text evidence="1">The sequence shown here is derived from an EMBL/GenBank/DDBJ whole genome shotgun (WGS) entry which is preliminary data.</text>
</comment>
<proteinExistence type="predicted"/>
<name>A0ABR7FSX6_9FIRM</name>
<reference evidence="1 2" key="1">
    <citation type="submission" date="2020-08" db="EMBL/GenBank/DDBJ databases">
        <title>Genome public.</title>
        <authorList>
            <person name="Liu C."/>
            <person name="Sun Q."/>
        </authorList>
    </citation>
    <scope>NUCLEOTIDE SEQUENCE [LARGE SCALE GENOMIC DNA]</scope>
    <source>
        <strain evidence="1 2">NSJ-7</strain>
    </source>
</reference>
<evidence type="ECO:0000313" key="2">
    <source>
        <dbReference type="Proteomes" id="UP000635828"/>
    </source>
</evidence>
<sequence>MRNKFGVDSFIWTESFFEKDLWIIPKAKELGFEVIDFAISNPFTFPVKQVKAELERVGID</sequence>
<accession>A0ABR7FSX6</accession>
<evidence type="ECO:0000313" key="1">
    <source>
        <dbReference type="EMBL" id="MBC5678249.1"/>
    </source>
</evidence>
<feature type="non-terminal residue" evidence="1">
    <location>
        <position position="60"/>
    </location>
</feature>
<dbReference type="Gene3D" id="3.20.20.150">
    <property type="entry name" value="Divalent-metal-dependent TIM barrel enzymes"/>
    <property type="match status" value="1"/>
</dbReference>
<dbReference type="Proteomes" id="UP000635828">
    <property type="component" value="Unassembled WGS sequence"/>
</dbReference>
<dbReference type="EMBL" id="JACOOS010000013">
    <property type="protein sequence ID" value="MBC5678249.1"/>
    <property type="molecule type" value="Genomic_DNA"/>
</dbReference>
<keyword evidence="2" id="KW-1185">Reference proteome</keyword>
<protein>
    <submittedName>
        <fullName evidence="1">Sugar phosphate isomerase/epimerase</fullName>
    </submittedName>
</protein>
<organism evidence="1 2">
    <name type="scientific">Anaerostipes hominis</name>
    <name type="common">ex Liu et al. 2021</name>
    <dbReference type="NCBI Taxonomy" id="2763018"/>
    <lineage>
        <taxon>Bacteria</taxon>
        <taxon>Bacillati</taxon>
        <taxon>Bacillota</taxon>
        <taxon>Clostridia</taxon>
        <taxon>Lachnospirales</taxon>
        <taxon>Lachnospiraceae</taxon>
        <taxon>Anaerostipes</taxon>
    </lineage>
</organism>
<dbReference type="GO" id="GO:0016853">
    <property type="term" value="F:isomerase activity"/>
    <property type="evidence" value="ECO:0007669"/>
    <property type="project" value="UniProtKB-KW"/>
</dbReference>